<dbReference type="Proteomes" id="UP001151760">
    <property type="component" value="Unassembled WGS sequence"/>
</dbReference>
<feature type="region of interest" description="Disordered" evidence="1">
    <location>
        <begin position="173"/>
        <end position="307"/>
    </location>
</feature>
<feature type="compositionally biased region" description="Low complexity" evidence="1">
    <location>
        <begin position="210"/>
        <end position="223"/>
    </location>
</feature>
<organism evidence="2 3">
    <name type="scientific">Tanacetum coccineum</name>
    <dbReference type="NCBI Taxonomy" id="301880"/>
    <lineage>
        <taxon>Eukaryota</taxon>
        <taxon>Viridiplantae</taxon>
        <taxon>Streptophyta</taxon>
        <taxon>Embryophyta</taxon>
        <taxon>Tracheophyta</taxon>
        <taxon>Spermatophyta</taxon>
        <taxon>Magnoliopsida</taxon>
        <taxon>eudicotyledons</taxon>
        <taxon>Gunneridae</taxon>
        <taxon>Pentapetalae</taxon>
        <taxon>asterids</taxon>
        <taxon>campanulids</taxon>
        <taxon>Asterales</taxon>
        <taxon>Asteraceae</taxon>
        <taxon>Asteroideae</taxon>
        <taxon>Anthemideae</taxon>
        <taxon>Anthemidinae</taxon>
        <taxon>Tanacetum</taxon>
    </lineage>
</organism>
<name>A0ABQ5ENM8_9ASTR</name>
<evidence type="ECO:0000313" key="2">
    <source>
        <dbReference type="EMBL" id="GJT52373.1"/>
    </source>
</evidence>
<comment type="caution">
    <text evidence="2">The sequence shown here is derived from an EMBL/GenBank/DDBJ whole genome shotgun (WGS) entry which is preliminary data.</text>
</comment>
<feature type="compositionally biased region" description="Polar residues" evidence="1">
    <location>
        <begin position="274"/>
        <end position="293"/>
    </location>
</feature>
<proteinExistence type="predicted"/>
<feature type="compositionally biased region" description="Acidic residues" evidence="1">
    <location>
        <begin position="224"/>
        <end position="235"/>
    </location>
</feature>
<feature type="region of interest" description="Disordered" evidence="1">
    <location>
        <begin position="435"/>
        <end position="466"/>
    </location>
</feature>
<feature type="compositionally biased region" description="Basic and acidic residues" evidence="1">
    <location>
        <begin position="261"/>
        <end position="273"/>
    </location>
</feature>
<protein>
    <submittedName>
        <fullName evidence="2">Uncharacterized protein</fullName>
    </submittedName>
</protein>
<evidence type="ECO:0000313" key="3">
    <source>
        <dbReference type="Proteomes" id="UP001151760"/>
    </source>
</evidence>
<accession>A0ABQ5ENM8</accession>
<dbReference type="EMBL" id="BQNB010016490">
    <property type="protein sequence ID" value="GJT52373.1"/>
    <property type="molecule type" value="Genomic_DNA"/>
</dbReference>
<reference evidence="2" key="2">
    <citation type="submission" date="2022-01" db="EMBL/GenBank/DDBJ databases">
        <authorList>
            <person name="Yamashiro T."/>
            <person name="Shiraishi A."/>
            <person name="Satake H."/>
            <person name="Nakayama K."/>
        </authorList>
    </citation>
    <scope>NUCLEOTIDE SEQUENCE</scope>
</reference>
<keyword evidence="3" id="KW-1185">Reference proteome</keyword>
<gene>
    <name evidence="2" type="ORF">Tco_0978530</name>
</gene>
<feature type="compositionally biased region" description="Basic and acidic residues" evidence="1">
    <location>
        <begin position="445"/>
        <end position="466"/>
    </location>
</feature>
<reference evidence="2" key="1">
    <citation type="journal article" date="2022" name="Int. J. Mol. Sci.">
        <title>Draft Genome of Tanacetum Coccineum: Genomic Comparison of Closely Related Tanacetum-Family Plants.</title>
        <authorList>
            <person name="Yamashiro T."/>
            <person name="Shiraishi A."/>
            <person name="Nakayama K."/>
            <person name="Satake H."/>
        </authorList>
    </citation>
    <scope>NUCLEOTIDE SEQUENCE</scope>
</reference>
<sequence>MTYPRFTKLIVKYVISKNDKIPKRRLSFQHVIKLDTTLGNLKFANKGTIDPVFGMPIPVVMLNNDIKASAEYSEYLKKAVGGSTPAVKGGKGLLSKKGVKTVTEEVYESEQMDDLGDSEETEEEEVVSLVRQRSNGVVIGKLKGLEILTAATQLKLDMKKAQKASKDDFYIQQRSKGSGEGSGITPAVPSDLVHKSSNEGAGVIPEVPYESNSSSSSSSSDSEVAVEDISSDEDEATKKANNAKTADAEKDTEDQVAIEQVAERQAEGEEHSTDQGGNEPASNAQAGVQTAERQPQEPEATLISSSQTLSSTKFTNRFINEHAKVNLSDILKDLVEPEKQLTNPLRLVSNRLISLKTYLISEKSSRRRLPSKACQSIHQLNFNKAALAMYDQKDKLYIMMEKFKAYDRHPTHKALFNALAVSLSVDEDDMDKLEDPTILKKHRRDDHDKDPSTDLDRLQKEEKEGS</sequence>
<evidence type="ECO:0000256" key="1">
    <source>
        <dbReference type="SAM" id="MobiDB-lite"/>
    </source>
</evidence>